<sequence length="107" mass="12224">MSLPTTGAPTSSSTGYVSWHYYDCRLTQCRQRRTCTRYHFQPCSSSVHYFGSCYQLYITSSADEFFGGISIFNWCYIRVDVYVSGFKGIDDLRAANVDVRCADYGFP</sequence>
<protein>
    <submittedName>
        <fullName evidence="1">Uncharacterized protein</fullName>
    </submittedName>
</protein>
<dbReference type="InParanoid" id="A0A0C3D7P7"/>
<reference evidence="2" key="2">
    <citation type="submission" date="2015-01" db="EMBL/GenBank/DDBJ databases">
        <title>Evolutionary Origins and Diversification of the Mycorrhizal Mutualists.</title>
        <authorList>
            <consortium name="DOE Joint Genome Institute"/>
            <consortium name="Mycorrhizal Genomics Consortium"/>
            <person name="Kohler A."/>
            <person name="Kuo A."/>
            <person name="Nagy L.G."/>
            <person name="Floudas D."/>
            <person name="Copeland A."/>
            <person name="Barry K.W."/>
            <person name="Cichocki N."/>
            <person name="Veneault-Fourrey C."/>
            <person name="LaButti K."/>
            <person name="Lindquist E.A."/>
            <person name="Lipzen A."/>
            <person name="Lundell T."/>
            <person name="Morin E."/>
            <person name="Murat C."/>
            <person name="Riley R."/>
            <person name="Ohm R."/>
            <person name="Sun H."/>
            <person name="Tunlid A."/>
            <person name="Henrissat B."/>
            <person name="Grigoriev I.V."/>
            <person name="Hibbett D.S."/>
            <person name="Martin F."/>
        </authorList>
    </citation>
    <scope>NUCLEOTIDE SEQUENCE [LARGE SCALE GENOMIC DNA]</scope>
    <source>
        <strain evidence="2">Foug A</strain>
    </source>
</reference>
<organism evidence="1 2">
    <name type="scientific">Scleroderma citrinum Foug A</name>
    <dbReference type="NCBI Taxonomy" id="1036808"/>
    <lineage>
        <taxon>Eukaryota</taxon>
        <taxon>Fungi</taxon>
        <taxon>Dikarya</taxon>
        <taxon>Basidiomycota</taxon>
        <taxon>Agaricomycotina</taxon>
        <taxon>Agaricomycetes</taxon>
        <taxon>Agaricomycetidae</taxon>
        <taxon>Boletales</taxon>
        <taxon>Sclerodermatineae</taxon>
        <taxon>Sclerodermataceae</taxon>
        <taxon>Scleroderma</taxon>
    </lineage>
</organism>
<gene>
    <name evidence="1" type="ORF">SCLCIDRAFT_558934</name>
</gene>
<dbReference type="HOGENOM" id="CLU_2211509_0_0_1"/>
<accession>A0A0C3D7P7</accession>
<reference evidence="1 2" key="1">
    <citation type="submission" date="2014-04" db="EMBL/GenBank/DDBJ databases">
        <authorList>
            <consortium name="DOE Joint Genome Institute"/>
            <person name="Kuo A."/>
            <person name="Kohler A."/>
            <person name="Nagy L.G."/>
            <person name="Floudas D."/>
            <person name="Copeland A."/>
            <person name="Barry K.W."/>
            <person name="Cichocki N."/>
            <person name="Veneault-Fourrey C."/>
            <person name="LaButti K."/>
            <person name="Lindquist E.A."/>
            <person name="Lipzen A."/>
            <person name="Lundell T."/>
            <person name="Morin E."/>
            <person name="Murat C."/>
            <person name="Sun H."/>
            <person name="Tunlid A."/>
            <person name="Henrissat B."/>
            <person name="Grigoriev I.V."/>
            <person name="Hibbett D.S."/>
            <person name="Martin F."/>
            <person name="Nordberg H.P."/>
            <person name="Cantor M.N."/>
            <person name="Hua S.X."/>
        </authorList>
    </citation>
    <scope>NUCLEOTIDE SEQUENCE [LARGE SCALE GENOMIC DNA]</scope>
    <source>
        <strain evidence="1 2">Foug A</strain>
    </source>
</reference>
<evidence type="ECO:0000313" key="1">
    <source>
        <dbReference type="EMBL" id="KIM52429.1"/>
    </source>
</evidence>
<dbReference type="AlphaFoldDB" id="A0A0C3D7P7"/>
<name>A0A0C3D7P7_9AGAM</name>
<dbReference type="EMBL" id="KN822211">
    <property type="protein sequence ID" value="KIM52429.1"/>
    <property type="molecule type" value="Genomic_DNA"/>
</dbReference>
<proteinExistence type="predicted"/>
<evidence type="ECO:0000313" key="2">
    <source>
        <dbReference type="Proteomes" id="UP000053989"/>
    </source>
</evidence>
<keyword evidence="2" id="KW-1185">Reference proteome</keyword>
<dbReference type="Proteomes" id="UP000053989">
    <property type="component" value="Unassembled WGS sequence"/>
</dbReference>